<protein>
    <submittedName>
        <fullName evidence="1">Uncharacterized protein</fullName>
    </submittedName>
</protein>
<dbReference type="EMBL" id="GBXM01024070">
    <property type="protein sequence ID" value="JAH84507.1"/>
    <property type="molecule type" value="Transcribed_RNA"/>
</dbReference>
<accession>A0A0E9W2D2</accession>
<evidence type="ECO:0000313" key="1">
    <source>
        <dbReference type="EMBL" id="JAH84507.1"/>
    </source>
</evidence>
<dbReference type="AlphaFoldDB" id="A0A0E9W2D2"/>
<name>A0A0E9W2D2_ANGAN</name>
<reference evidence="1" key="2">
    <citation type="journal article" date="2015" name="Fish Shellfish Immunol.">
        <title>Early steps in the European eel (Anguilla anguilla)-Vibrio vulnificus interaction in the gills: Role of the RtxA13 toxin.</title>
        <authorList>
            <person name="Callol A."/>
            <person name="Pajuelo D."/>
            <person name="Ebbesson L."/>
            <person name="Teles M."/>
            <person name="MacKenzie S."/>
            <person name="Amaro C."/>
        </authorList>
    </citation>
    <scope>NUCLEOTIDE SEQUENCE</scope>
</reference>
<reference evidence="1" key="1">
    <citation type="submission" date="2014-11" db="EMBL/GenBank/DDBJ databases">
        <authorList>
            <person name="Amaro Gonzalez C."/>
        </authorList>
    </citation>
    <scope>NUCLEOTIDE SEQUENCE</scope>
</reference>
<sequence>MNEYEAVIGSSMQKLIELMVANTQPICQNTLSIKP</sequence>
<proteinExistence type="predicted"/>
<organism evidence="1">
    <name type="scientific">Anguilla anguilla</name>
    <name type="common">European freshwater eel</name>
    <name type="synonym">Muraena anguilla</name>
    <dbReference type="NCBI Taxonomy" id="7936"/>
    <lineage>
        <taxon>Eukaryota</taxon>
        <taxon>Metazoa</taxon>
        <taxon>Chordata</taxon>
        <taxon>Craniata</taxon>
        <taxon>Vertebrata</taxon>
        <taxon>Euteleostomi</taxon>
        <taxon>Actinopterygii</taxon>
        <taxon>Neopterygii</taxon>
        <taxon>Teleostei</taxon>
        <taxon>Anguilliformes</taxon>
        <taxon>Anguillidae</taxon>
        <taxon>Anguilla</taxon>
    </lineage>
</organism>